<feature type="compositionally biased region" description="Low complexity" evidence="6">
    <location>
        <begin position="182"/>
        <end position="193"/>
    </location>
</feature>
<proteinExistence type="predicted"/>
<dbReference type="GO" id="GO:0003677">
    <property type="term" value="F:DNA binding"/>
    <property type="evidence" value="ECO:0007669"/>
    <property type="project" value="UniProtKB-UniRule"/>
</dbReference>
<dbReference type="SUPFAM" id="SSF47095">
    <property type="entry name" value="HMG-box"/>
    <property type="match status" value="1"/>
</dbReference>
<dbReference type="Proteomes" id="UP001140094">
    <property type="component" value="Unassembled WGS sequence"/>
</dbReference>
<dbReference type="Gene3D" id="1.10.30.10">
    <property type="entry name" value="High mobility group box domain"/>
    <property type="match status" value="1"/>
</dbReference>
<dbReference type="PROSITE" id="PS50118">
    <property type="entry name" value="HMG_BOX_2"/>
    <property type="match status" value="1"/>
</dbReference>
<evidence type="ECO:0000256" key="6">
    <source>
        <dbReference type="SAM" id="MobiDB-lite"/>
    </source>
</evidence>
<dbReference type="PANTHER" id="PTHR48112">
    <property type="entry name" value="HIGH MOBILITY GROUP PROTEIN DSP1"/>
    <property type="match status" value="1"/>
</dbReference>
<keyword evidence="5" id="KW-0175">Coiled coil</keyword>
<feature type="region of interest" description="Disordered" evidence="6">
    <location>
        <begin position="173"/>
        <end position="193"/>
    </location>
</feature>
<evidence type="ECO:0000256" key="5">
    <source>
        <dbReference type="SAM" id="Coils"/>
    </source>
</evidence>
<organism evidence="8 9">
    <name type="scientific">Coemansia guatemalensis</name>
    <dbReference type="NCBI Taxonomy" id="2761395"/>
    <lineage>
        <taxon>Eukaryota</taxon>
        <taxon>Fungi</taxon>
        <taxon>Fungi incertae sedis</taxon>
        <taxon>Zoopagomycota</taxon>
        <taxon>Kickxellomycotina</taxon>
        <taxon>Kickxellomycetes</taxon>
        <taxon>Kickxellales</taxon>
        <taxon>Kickxellaceae</taxon>
        <taxon>Coemansia</taxon>
    </lineage>
</organism>
<dbReference type="InterPro" id="IPR036910">
    <property type="entry name" value="HMG_box_dom_sf"/>
</dbReference>
<keyword evidence="2 4" id="KW-0238">DNA-binding</keyword>
<reference evidence="8" key="1">
    <citation type="submission" date="2022-07" db="EMBL/GenBank/DDBJ databases">
        <title>Phylogenomic reconstructions and comparative analyses of Kickxellomycotina fungi.</title>
        <authorList>
            <person name="Reynolds N.K."/>
            <person name="Stajich J.E."/>
            <person name="Barry K."/>
            <person name="Grigoriev I.V."/>
            <person name="Crous P."/>
            <person name="Smith M.E."/>
        </authorList>
    </citation>
    <scope>NUCLEOTIDE SEQUENCE</scope>
    <source>
        <strain evidence="8">NRRL 1565</strain>
    </source>
</reference>
<keyword evidence="9" id="KW-1185">Reference proteome</keyword>
<name>A0A9W8HW02_9FUNG</name>
<dbReference type="PANTHER" id="PTHR48112:SF32">
    <property type="entry name" value="HIGH MOBILITY GROUP PROTEIN B3"/>
    <property type="match status" value="1"/>
</dbReference>
<dbReference type="OrthoDB" id="1919336at2759"/>
<feature type="region of interest" description="Disordered" evidence="6">
    <location>
        <begin position="337"/>
        <end position="357"/>
    </location>
</feature>
<dbReference type="AlphaFoldDB" id="A0A9W8HW02"/>
<gene>
    <name evidence="8" type="ORF">H4R20_003532</name>
</gene>
<evidence type="ECO:0000259" key="7">
    <source>
        <dbReference type="PROSITE" id="PS50118"/>
    </source>
</evidence>
<dbReference type="InterPro" id="IPR050342">
    <property type="entry name" value="HMGB"/>
</dbReference>
<comment type="caution">
    <text evidence="8">The sequence shown here is derived from an EMBL/GenBank/DDBJ whole genome shotgun (WGS) entry which is preliminary data.</text>
</comment>
<feature type="coiled-coil region" evidence="5">
    <location>
        <begin position="299"/>
        <end position="330"/>
    </location>
</feature>
<evidence type="ECO:0000256" key="4">
    <source>
        <dbReference type="PROSITE-ProRule" id="PRU00267"/>
    </source>
</evidence>
<evidence type="ECO:0000256" key="2">
    <source>
        <dbReference type="ARBA" id="ARBA00023125"/>
    </source>
</evidence>
<keyword evidence="3 4" id="KW-0539">Nucleus</keyword>
<dbReference type="InterPro" id="IPR009071">
    <property type="entry name" value="HMG_box_dom"/>
</dbReference>
<accession>A0A9W8HW02</accession>
<dbReference type="CDD" id="cd00084">
    <property type="entry name" value="HMG-box_SF"/>
    <property type="match status" value="1"/>
</dbReference>
<protein>
    <recommendedName>
        <fullName evidence="7">HMG box domain-containing protein</fullName>
    </recommendedName>
</protein>
<feature type="DNA-binding region" description="HMG box" evidence="4">
    <location>
        <begin position="253"/>
        <end position="321"/>
    </location>
</feature>
<evidence type="ECO:0000313" key="9">
    <source>
        <dbReference type="Proteomes" id="UP001140094"/>
    </source>
</evidence>
<dbReference type="EMBL" id="JANBUO010000752">
    <property type="protein sequence ID" value="KAJ2801812.1"/>
    <property type="molecule type" value="Genomic_DNA"/>
</dbReference>
<sequence length="482" mass="51830">QQQQQQHQQPRQQQLQSQSQQTEQICFSAEAQGSISQLPSLMFDIPTLNNVGSDVSSPTYSKSISVAPMGSPSNAGNYPLPFDPSALRGSASFPGLNGNTSADGMGQTVNINAEDAVAAAAVMCAQNNGAGSIVSTGQLPLSRLQGGVSNASGFISSPLVTPLGSLPGTSAMQPQHLPAGTSSQSQISPQQPGQIHPNMARLPQGRPYNMMFGVPGLPEPPMVYDDRMPMPPMHHGGGGWLRIKQPIDYVAPLKKPMNSFLLYSAERRVQLRQTHPDLNTTQQSTILAREWANLPEEEKEKYRAEAKQLRDDYNARRAELSLKLQQQLNQHHLGLGLGHMPPPPLPHPPQGPVHPQSQDLLSHTISVDSHPQMHPEGGFGLLQQQQQQQAFAGPGMQLPHTQLPPPAPAAAIHSQQVAQDEAFQAQPAVSAAADQFQFENTLSTLDSAGGENSLHAQPLDFKTNGLVSGIYGDKRGAYFGDY</sequence>
<feature type="non-terminal residue" evidence="8">
    <location>
        <position position="1"/>
    </location>
</feature>
<comment type="subcellular location">
    <subcellularLocation>
        <location evidence="1">Nucleus</location>
    </subcellularLocation>
</comment>
<feature type="domain" description="HMG box" evidence="7">
    <location>
        <begin position="253"/>
        <end position="321"/>
    </location>
</feature>
<feature type="region of interest" description="Disordered" evidence="6">
    <location>
        <begin position="1"/>
        <end position="24"/>
    </location>
</feature>
<dbReference type="Pfam" id="PF00505">
    <property type="entry name" value="HMG_box"/>
    <property type="match status" value="1"/>
</dbReference>
<evidence type="ECO:0000313" key="8">
    <source>
        <dbReference type="EMBL" id="KAJ2801812.1"/>
    </source>
</evidence>
<feature type="compositionally biased region" description="Pro residues" evidence="6">
    <location>
        <begin position="340"/>
        <end position="352"/>
    </location>
</feature>
<evidence type="ECO:0000256" key="3">
    <source>
        <dbReference type="ARBA" id="ARBA00023242"/>
    </source>
</evidence>
<dbReference type="SMART" id="SM00398">
    <property type="entry name" value="HMG"/>
    <property type="match status" value="1"/>
</dbReference>
<evidence type="ECO:0000256" key="1">
    <source>
        <dbReference type="ARBA" id="ARBA00004123"/>
    </source>
</evidence>
<dbReference type="GO" id="GO:0005634">
    <property type="term" value="C:nucleus"/>
    <property type="evidence" value="ECO:0007669"/>
    <property type="project" value="UniProtKB-SubCell"/>
</dbReference>